<dbReference type="Gene3D" id="2.60.40.10">
    <property type="entry name" value="Immunoglobulins"/>
    <property type="match status" value="1"/>
</dbReference>
<dbReference type="SUPFAM" id="SSF49265">
    <property type="entry name" value="Fibronectin type III"/>
    <property type="match status" value="1"/>
</dbReference>
<dbReference type="Gene3D" id="2.60.120.260">
    <property type="entry name" value="Galactose-binding domain-like"/>
    <property type="match status" value="1"/>
</dbReference>
<keyword evidence="1" id="KW-0472">Membrane</keyword>
<keyword evidence="1" id="KW-1133">Transmembrane helix</keyword>
<reference evidence="2 3" key="2">
    <citation type="submission" date="2007-04" db="EMBL/GenBank/DDBJ databases">
        <title>Draft genome sequence of Eubacterium ventriosum (ATCC 27560).</title>
        <authorList>
            <person name="Sudarsanam P."/>
            <person name="Ley R."/>
            <person name="Guruge J."/>
            <person name="Turnbaugh P.J."/>
            <person name="Mahowald M."/>
            <person name="Liep D."/>
            <person name="Gordon J."/>
        </authorList>
    </citation>
    <scope>NUCLEOTIDE SEQUENCE [LARGE SCALE GENOMIC DNA]</scope>
    <source>
        <strain evidence="2 3">ATCC 27560</strain>
    </source>
</reference>
<dbReference type="EMBL" id="AAVL02000027">
    <property type="protein sequence ID" value="EDM52163.1"/>
    <property type="molecule type" value="Genomic_DNA"/>
</dbReference>
<feature type="transmembrane region" description="Helical" evidence="1">
    <location>
        <begin position="9"/>
        <end position="27"/>
    </location>
</feature>
<dbReference type="STRING" id="411463.EUBVEN_00545"/>
<dbReference type="AlphaFoldDB" id="A5Z4C0"/>
<proteinExistence type="predicted"/>
<organism evidence="2 3">
    <name type="scientific">Eubacterium ventriosum ATCC 27560</name>
    <dbReference type="NCBI Taxonomy" id="411463"/>
    <lineage>
        <taxon>Bacteria</taxon>
        <taxon>Bacillati</taxon>
        <taxon>Bacillota</taxon>
        <taxon>Clostridia</taxon>
        <taxon>Eubacteriales</taxon>
        <taxon>Eubacteriaceae</taxon>
        <taxon>Eubacterium</taxon>
    </lineage>
</organism>
<name>A5Z4C0_9FIRM</name>
<accession>A5Z4C0</accession>
<dbReference type="OrthoDB" id="9803686at2"/>
<keyword evidence="1" id="KW-0812">Transmembrane</keyword>
<evidence type="ECO:0000313" key="3">
    <source>
        <dbReference type="Proteomes" id="UP000006000"/>
    </source>
</evidence>
<evidence type="ECO:0000313" key="2">
    <source>
        <dbReference type="EMBL" id="EDM52163.1"/>
    </source>
</evidence>
<dbReference type="HOGENOM" id="CLU_378892_0_0_9"/>
<dbReference type="InterPro" id="IPR013783">
    <property type="entry name" value="Ig-like_fold"/>
</dbReference>
<protein>
    <recommendedName>
        <fullName evidence="4">Fibronectin type III domain protein</fullName>
    </recommendedName>
</protein>
<dbReference type="RefSeq" id="WP_005361970.1">
    <property type="nucleotide sequence ID" value="NZ_DS264281.1"/>
</dbReference>
<gene>
    <name evidence="2" type="ORF">EUBVEN_00545</name>
</gene>
<comment type="caution">
    <text evidence="2">The sequence shown here is derived from an EMBL/GenBank/DDBJ whole genome shotgun (WGS) entry which is preliminary data.</text>
</comment>
<dbReference type="Proteomes" id="UP000006000">
    <property type="component" value="Unassembled WGS sequence"/>
</dbReference>
<sequence>MNISKRKQGILAIICTIAMIVTSITVYNPREVKADPSATVDGKQYSATVKDSGEWTGFACQGIFDSARIHFAWGIAVDAATITASLNGNQLKVAGQNANGMNIPLTEVTNLEVGSYDIVVTATTVATKTAEAKEVSATATLKIEKVEGTTELQKPSAPTGLVANINNLKTDYTIAFANVATATSYKFYLDGTYKKDITNGGIVTIEELGLEAGKTYKFGVSAVNAAGESDITTIDVTVPGQEEETTTGSSTKPFDPSTIEDSKWTLALNSETVSYYIADGKADKVPVKPQLEGDNYYIAFSLAAKFKSVTFDGVSKDVEEGAFCRVKASDLTSGYHTLVVTDYNGTESITIYFKVAKEEAYKDGEVLVNESNQTKEVPAYAGGDYWQNEYNSAPVKYVKGKKYVAEVVVSSTAAKKIKMVFQRVNIWDFVDANSGYEASIAAGNKVKITYVFEATQSTNNGNFDIYLGSAADATTMVFESKKLTTYNEVPEGVQTGVEVLEAPGSTKYTVSIDGEERQCKEGEVISVPTEGQGYYNVTKKEAYAPGTELTVNENMTLKSIELNVTMTPGASIRLAAPTGLRFQTTVKSGNGIAADEILNSKTVTTGTLITTLDLYRTNGNTLTKDSTYTVLDIANVGWFNDGTKTETGKFCGSIIKIQKENYGRKFIAVGYATINYSNGDSKTVYAEVTENNAKSIKYVAEKVQASDKFSGYSPEQQAIINKYIKGEEISK</sequence>
<dbReference type="InterPro" id="IPR036116">
    <property type="entry name" value="FN3_sf"/>
</dbReference>
<evidence type="ECO:0000256" key="1">
    <source>
        <dbReference type="SAM" id="Phobius"/>
    </source>
</evidence>
<evidence type="ECO:0008006" key="4">
    <source>
        <dbReference type="Google" id="ProtNLM"/>
    </source>
</evidence>
<reference evidence="2 3" key="1">
    <citation type="submission" date="2007-03" db="EMBL/GenBank/DDBJ databases">
        <authorList>
            <person name="Fulton L."/>
            <person name="Clifton S."/>
            <person name="Fulton B."/>
            <person name="Xu J."/>
            <person name="Minx P."/>
            <person name="Pepin K.H."/>
            <person name="Johnson M."/>
            <person name="Thiruvilangam P."/>
            <person name="Bhonagiri V."/>
            <person name="Nash W.E."/>
            <person name="Mardis E.R."/>
            <person name="Wilson R.K."/>
        </authorList>
    </citation>
    <scope>NUCLEOTIDE SEQUENCE [LARGE SCALE GENOMIC DNA]</scope>
    <source>
        <strain evidence="2 3">ATCC 27560</strain>
    </source>
</reference>